<dbReference type="Proteomes" id="UP000595566">
    <property type="component" value="Segment"/>
</dbReference>
<protein>
    <submittedName>
        <fullName evidence="2">Calcineurin-like phosphoesterase</fullName>
    </submittedName>
</protein>
<proteinExistence type="predicted"/>
<dbReference type="InterPro" id="IPR004843">
    <property type="entry name" value="Calcineurin-like_PHP"/>
</dbReference>
<organism evidence="2 3">
    <name type="scientific">Flavobacterium phage vB_FspM_immuto_2-6A</name>
    <dbReference type="NCBI Taxonomy" id="2801477"/>
    <lineage>
        <taxon>Viruses</taxon>
        <taxon>Duplodnaviria</taxon>
        <taxon>Heunggongvirae</taxon>
        <taxon>Uroviricota</taxon>
        <taxon>Caudoviricetes</taxon>
        <taxon>Immutovirus</taxon>
        <taxon>Immutovirus immuto</taxon>
    </lineage>
</organism>
<accession>A0A7T8IWR3</accession>
<dbReference type="InterPro" id="IPR029052">
    <property type="entry name" value="Metallo-depent_PP-like"/>
</dbReference>
<dbReference type="EMBL" id="MW353175">
    <property type="protein sequence ID" value="QQO91713.1"/>
    <property type="molecule type" value="Genomic_DNA"/>
</dbReference>
<keyword evidence="3" id="KW-1185">Reference proteome</keyword>
<evidence type="ECO:0000259" key="1">
    <source>
        <dbReference type="Pfam" id="PF00149"/>
    </source>
</evidence>
<sequence length="226" mass="26205">MSLHRYKKKVMKIVLEKGQQLFFTSDTHYSHSNICSATTNWTESSNLTREFDSLDSMNKTLVDNINNMVGEDDILIHLGDFSFGGFDKIEEFRSQINCKNIHLVLGNHDHHIERNKEDIQRLFSSVQQYLRLEVRRLINKATTEKFIFVCMHYPIASWHDMNQGVIHLHGHVHLPSHLRIAEGKAMDVGVDGNGLEPISLDEVLSLMEKQPIKKLELPKDHHEKRI</sequence>
<dbReference type="Pfam" id="PF00149">
    <property type="entry name" value="Metallophos"/>
    <property type="match status" value="1"/>
</dbReference>
<dbReference type="GO" id="GO:0016787">
    <property type="term" value="F:hydrolase activity"/>
    <property type="evidence" value="ECO:0007669"/>
    <property type="project" value="InterPro"/>
</dbReference>
<evidence type="ECO:0000313" key="2">
    <source>
        <dbReference type="EMBL" id="QQO91713.1"/>
    </source>
</evidence>
<feature type="domain" description="Calcineurin-like phosphoesterase" evidence="1">
    <location>
        <begin position="23"/>
        <end position="175"/>
    </location>
</feature>
<reference evidence="2 3" key="1">
    <citation type="submission" date="2020-12" db="EMBL/GenBank/DDBJ databases">
        <title>Dynamics of Baltic Sea phages driven by environmental changes.</title>
        <authorList>
            <person name="Hoetzinger M."/>
            <person name="Nilsson E."/>
            <person name="Holmfeldt K."/>
        </authorList>
    </citation>
    <scope>NUCLEOTIDE SEQUENCE [LARGE SCALE GENOMIC DNA]</scope>
</reference>
<gene>
    <name evidence="2" type="ORF">immuto26A_34</name>
</gene>
<evidence type="ECO:0000313" key="3">
    <source>
        <dbReference type="Proteomes" id="UP000595566"/>
    </source>
</evidence>
<name>A0A7T8IWR3_9CAUD</name>
<dbReference type="Gene3D" id="3.60.21.10">
    <property type="match status" value="1"/>
</dbReference>
<dbReference type="SUPFAM" id="SSF56300">
    <property type="entry name" value="Metallo-dependent phosphatases"/>
    <property type="match status" value="1"/>
</dbReference>